<organism evidence="2 3">
    <name type="scientific">Candidatus Magasanikbacteria bacterium CG11_big_fil_rev_8_21_14_0_20_39_34</name>
    <dbReference type="NCBI Taxonomy" id="1974653"/>
    <lineage>
        <taxon>Bacteria</taxon>
        <taxon>Candidatus Magasanikiibacteriota</taxon>
    </lineage>
</organism>
<name>A0A2H0N542_9BACT</name>
<dbReference type="Pfam" id="PF05523">
    <property type="entry name" value="FdtA"/>
    <property type="match status" value="1"/>
</dbReference>
<dbReference type="AlphaFoldDB" id="A0A2H0N542"/>
<dbReference type="CDD" id="cd20292">
    <property type="entry name" value="cupin_QdtA-like"/>
    <property type="match status" value="1"/>
</dbReference>
<evidence type="ECO:0000259" key="1">
    <source>
        <dbReference type="Pfam" id="PF05523"/>
    </source>
</evidence>
<dbReference type="InterPro" id="IPR008894">
    <property type="entry name" value="QdtA_cupin_dom"/>
</dbReference>
<evidence type="ECO:0000313" key="3">
    <source>
        <dbReference type="Proteomes" id="UP000229600"/>
    </source>
</evidence>
<dbReference type="SUPFAM" id="SSF51182">
    <property type="entry name" value="RmlC-like cupins"/>
    <property type="match status" value="1"/>
</dbReference>
<sequence>MLKFEQTQLKVVDDPKGLYTFCEVKNYIDWEIKRVYFIQNCKGTGQHCHFVENEFFTLVKGTCTAIIDRGNGKEDIPMKGPGDGIHVGNHVWHGFKDMSEDCILLAFSSTNYSPDRSDYCEDYDEYQKILKEKMGA</sequence>
<comment type="caution">
    <text evidence="2">The sequence shown here is derived from an EMBL/GenBank/DDBJ whole genome shotgun (WGS) entry which is preliminary data.</text>
</comment>
<dbReference type="InterPro" id="IPR011051">
    <property type="entry name" value="RmlC_Cupin_sf"/>
</dbReference>
<accession>A0A2H0N542</accession>
<feature type="domain" description="Sugar 3,4-ketoisomerase QdtA cupin" evidence="1">
    <location>
        <begin position="7"/>
        <end position="130"/>
    </location>
</feature>
<reference evidence="2 3" key="1">
    <citation type="submission" date="2017-09" db="EMBL/GenBank/DDBJ databases">
        <title>Depth-based differentiation of microbial function through sediment-hosted aquifers and enrichment of novel symbionts in the deep terrestrial subsurface.</title>
        <authorList>
            <person name="Probst A.J."/>
            <person name="Ladd B."/>
            <person name="Jarett J.K."/>
            <person name="Geller-Mcgrath D.E."/>
            <person name="Sieber C.M."/>
            <person name="Emerson J.B."/>
            <person name="Anantharaman K."/>
            <person name="Thomas B.C."/>
            <person name="Malmstrom R."/>
            <person name="Stieglmeier M."/>
            <person name="Klingl A."/>
            <person name="Woyke T."/>
            <person name="Ryan C.M."/>
            <person name="Banfield J.F."/>
        </authorList>
    </citation>
    <scope>NUCLEOTIDE SEQUENCE [LARGE SCALE GENOMIC DNA]</scope>
    <source>
        <strain evidence="2">CG11_big_fil_rev_8_21_14_0_20_39_34</strain>
    </source>
</reference>
<dbReference type="InterPro" id="IPR014710">
    <property type="entry name" value="RmlC-like_jellyroll"/>
</dbReference>
<dbReference type="Gene3D" id="2.60.120.10">
    <property type="entry name" value="Jelly Rolls"/>
    <property type="match status" value="1"/>
</dbReference>
<protein>
    <recommendedName>
        <fullName evidence="1">Sugar 3,4-ketoisomerase QdtA cupin domain-containing protein</fullName>
    </recommendedName>
</protein>
<gene>
    <name evidence="2" type="ORF">COV59_02405</name>
</gene>
<dbReference type="Proteomes" id="UP000229600">
    <property type="component" value="Unassembled WGS sequence"/>
</dbReference>
<proteinExistence type="predicted"/>
<evidence type="ECO:0000313" key="2">
    <source>
        <dbReference type="EMBL" id="PIR04013.1"/>
    </source>
</evidence>
<dbReference type="EMBL" id="PCWN01000007">
    <property type="protein sequence ID" value="PIR04013.1"/>
    <property type="molecule type" value="Genomic_DNA"/>
</dbReference>